<evidence type="ECO:0000256" key="1">
    <source>
        <dbReference type="SAM" id="Phobius"/>
    </source>
</evidence>
<keyword evidence="1" id="KW-1133">Transmembrane helix</keyword>
<dbReference type="AlphaFoldDB" id="A0A172Z7R9"/>
<evidence type="ECO:0000313" key="3">
    <source>
        <dbReference type="Proteomes" id="UP000077829"/>
    </source>
</evidence>
<keyword evidence="1" id="KW-0812">Transmembrane</keyword>
<dbReference type="KEGG" id="panr:A7J50_5038"/>
<dbReference type="Proteomes" id="UP000077829">
    <property type="component" value="Chromosome"/>
</dbReference>
<dbReference type="RefSeq" id="WP_064454200.1">
    <property type="nucleotide sequence ID" value="NZ_CP015600.1"/>
</dbReference>
<name>A0A172Z7R9_9PSED</name>
<protein>
    <submittedName>
        <fullName evidence="2">Uncharacterized protein</fullName>
    </submittedName>
</protein>
<reference evidence="2 3" key="1">
    <citation type="submission" date="2016-05" db="EMBL/GenBank/DDBJ databases">
        <title>Complete genome sequence of Pseudomonas antarctica PAMC 27494.</title>
        <authorList>
            <person name="Lee J."/>
        </authorList>
    </citation>
    <scope>NUCLEOTIDE SEQUENCE [LARGE SCALE GENOMIC DNA]</scope>
    <source>
        <strain evidence="2 3">PAMC 27494</strain>
    </source>
</reference>
<feature type="transmembrane region" description="Helical" evidence="1">
    <location>
        <begin position="59"/>
        <end position="79"/>
    </location>
</feature>
<organism evidence="2 3">
    <name type="scientific">Pseudomonas antarctica</name>
    <dbReference type="NCBI Taxonomy" id="219572"/>
    <lineage>
        <taxon>Bacteria</taxon>
        <taxon>Pseudomonadati</taxon>
        <taxon>Pseudomonadota</taxon>
        <taxon>Gammaproteobacteria</taxon>
        <taxon>Pseudomonadales</taxon>
        <taxon>Pseudomonadaceae</taxon>
        <taxon>Pseudomonas</taxon>
    </lineage>
</organism>
<gene>
    <name evidence="2" type="ORF">A7J50_5038</name>
</gene>
<proteinExistence type="predicted"/>
<dbReference type="PATRIC" id="fig|219572.3.peg.5176"/>
<keyword evidence="1" id="KW-0472">Membrane</keyword>
<feature type="transmembrane region" description="Helical" evidence="1">
    <location>
        <begin position="29"/>
        <end position="47"/>
    </location>
</feature>
<accession>A0A172Z7R9</accession>
<dbReference type="EMBL" id="CP015600">
    <property type="protein sequence ID" value="ANF88378.1"/>
    <property type="molecule type" value="Genomic_DNA"/>
</dbReference>
<evidence type="ECO:0000313" key="2">
    <source>
        <dbReference type="EMBL" id="ANF88378.1"/>
    </source>
</evidence>
<feature type="transmembrane region" description="Helical" evidence="1">
    <location>
        <begin position="152"/>
        <end position="169"/>
    </location>
</feature>
<sequence>MKSDDEEYKLYEKIYLAEADRKEKLMGRLNLPLAMIVAVLSFLSYLLSKAPPVAVTAGVYFWISYLMAVVFVLVAMAHFSQGWRVRLDDLAIPTAEDLESHRRFLITYYDGDIVEANGWFMQIMMDYYIMGATRNAKNNDRRSSQLDQCSKYVIYAVVASIIAFVPTYTSSLT</sequence>